<name>A0A2P2KX22_RHIMU</name>
<dbReference type="GO" id="GO:0006508">
    <property type="term" value="P:proteolysis"/>
    <property type="evidence" value="ECO:0007669"/>
    <property type="project" value="UniProtKB-KW"/>
</dbReference>
<protein>
    <submittedName>
        <fullName evidence="2">Lon protease homolog 2</fullName>
    </submittedName>
</protein>
<feature type="transmembrane region" description="Helical" evidence="1">
    <location>
        <begin position="6"/>
        <end position="27"/>
    </location>
</feature>
<dbReference type="AlphaFoldDB" id="A0A2P2KX22"/>
<proteinExistence type="predicted"/>
<keyword evidence="2" id="KW-0378">Hydrolase</keyword>
<dbReference type="GO" id="GO:0008233">
    <property type="term" value="F:peptidase activity"/>
    <property type="evidence" value="ECO:0007669"/>
    <property type="project" value="UniProtKB-KW"/>
</dbReference>
<accession>A0A2P2KX22</accession>
<sequence>MKLILFSPSLYILFLTKKFIILLRFTLRETLRTKFSWQQRDKRCSKMTQVTACELPKSIQ</sequence>
<reference evidence="2" key="1">
    <citation type="submission" date="2018-02" db="EMBL/GenBank/DDBJ databases">
        <title>Rhizophora mucronata_Transcriptome.</title>
        <authorList>
            <person name="Meera S.P."/>
            <person name="Sreeshan A."/>
            <person name="Augustine A."/>
        </authorList>
    </citation>
    <scope>NUCLEOTIDE SEQUENCE</scope>
    <source>
        <tissue evidence="2">Leaf</tissue>
    </source>
</reference>
<keyword evidence="1" id="KW-0812">Transmembrane</keyword>
<keyword evidence="1" id="KW-1133">Transmembrane helix</keyword>
<evidence type="ECO:0000313" key="2">
    <source>
        <dbReference type="EMBL" id="MBX10263.1"/>
    </source>
</evidence>
<keyword evidence="1" id="KW-0472">Membrane</keyword>
<organism evidence="2">
    <name type="scientific">Rhizophora mucronata</name>
    <name type="common">Asiatic mangrove</name>
    <dbReference type="NCBI Taxonomy" id="61149"/>
    <lineage>
        <taxon>Eukaryota</taxon>
        <taxon>Viridiplantae</taxon>
        <taxon>Streptophyta</taxon>
        <taxon>Embryophyta</taxon>
        <taxon>Tracheophyta</taxon>
        <taxon>Spermatophyta</taxon>
        <taxon>Magnoliopsida</taxon>
        <taxon>eudicotyledons</taxon>
        <taxon>Gunneridae</taxon>
        <taxon>Pentapetalae</taxon>
        <taxon>rosids</taxon>
        <taxon>fabids</taxon>
        <taxon>Malpighiales</taxon>
        <taxon>Rhizophoraceae</taxon>
        <taxon>Rhizophora</taxon>
    </lineage>
</organism>
<dbReference type="EMBL" id="GGEC01029779">
    <property type="protein sequence ID" value="MBX10263.1"/>
    <property type="molecule type" value="Transcribed_RNA"/>
</dbReference>
<evidence type="ECO:0000256" key="1">
    <source>
        <dbReference type="SAM" id="Phobius"/>
    </source>
</evidence>
<keyword evidence="2" id="KW-0645">Protease</keyword>